<keyword evidence="1" id="KW-0732">Signal</keyword>
<evidence type="ECO:0000256" key="1">
    <source>
        <dbReference type="SAM" id="SignalP"/>
    </source>
</evidence>
<evidence type="ECO:0008006" key="4">
    <source>
        <dbReference type="Google" id="ProtNLM"/>
    </source>
</evidence>
<dbReference type="EMBL" id="MU007017">
    <property type="protein sequence ID" value="KAF2434311.1"/>
    <property type="molecule type" value="Genomic_DNA"/>
</dbReference>
<proteinExistence type="predicted"/>
<dbReference type="Proteomes" id="UP000800235">
    <property type="component" value="Unassembled WGS sequence"/>
</dbReference>
<dbReference type="AlphaFoldDB" id="A0A9P4NYX7"/>
<name>A0A9P4NYX7_9PEZI</name>
<protein>
    <recommendedName>
        <fullName evidence="4">Secreted protein</fullName>
    </recommendedName>
</protein>
<comment type="caution">
    <text evidence="2">The sequence shown here is derived from an EMBL/GenBank/DDBJ whole genome shotgun (WGS) entry which is preliminary data.</text>
</comment>
<evidence type="ECO:0000313" key="2">
    <source>
        <dbReference type="EMBL" id="KAF2434311.1"/>
    </source>
</evidence>
<keyword evidence="3" id="KW-1185">Reference proteome</keyword>
<feature type="signal peptide" evidence="1">
    <location>
        <begin position="1"/>
        <end position="15"/>
    </location>
</feature>
<feature type="chain" id="PRO_5040444212" description="Secreted protein" evidence="1">
    <location>
        <begin position="16"/>
        <end position="131"/>
    </location>
</feature>
<accession>A0A9P4NYX7</accession>
<sequence length="131" mass="14349">MVSALPLSLLPSSKASCVLWATTVPAKPEGQNVIDKAETYDKWGLPSRTHTTGGSSLPHPHAPACLPVLRPPWTHFLTPEASRSCLFTSFQTTMDHHGPTNCLPTPSLPHFPRLKSVICRSSRYLDPPRTI</sequence>
<evidence type="ECO:0000313" key="3">
    <source>
        <dbReference type="Proteomes" id="UP000800235"/>
    </source>
</evidence>
<reference evidence="2" key="1">
    <citation type="journal article" date="2020" name="Stud. Mycol.">
        <title>101 Dothideomycetes genomes: a test case for predicting lifestyles and emergence of pathogens.</title>
        <authorList>
            <person name="Haridas S."/>
            <person name="Albert R."/>
            <person name="Binder M."/>
            <person name="Bloem J."/>
            <person name="Labutti K."/>
            <person name="Salamov A."/>
            <person name="Andreopoulos B."/>
            <person name="Baker S."/>
            <person name="Barry K."/>
            <person name="Bills G."/>
            <person name="Bluhm B."/>
            <person name="Cannon C."/>
            <person name="Castanera R."/>
            <person name="Culley D."/>
            <person name="Daum C."/>
            <person name="Ezra D."/>
            <person name="Gonzalez J."/>
            <person name="Henrissat B."/>
            <person name="Kuo A."/>
            <person name="Liang C."/>
            <person name="Lipzen A."/>
            <person name="Lutzoni F."/>
            <person name="Magnuson J."/>
            <person name="Mondo S."/>
            <person name="Nolan M."/>
            <person name="Ohm R."/>
            <person name="Pangilinan J."/>
            <person name="Park H.-J."/>
            <person name="Ramirez L."/>
            <person name="Alfaro M."/>
            <person name="Sun H."/>
            <person name="Tritt A."/>
            <person name="Yoshinaga Y."/>
            <person name="Zwiers L.-H."/>
            <person name="Turgeon B."/>
            <person name="Goodwin S."/>
            <person name="Spatafora J."/>
            <person name="Crous P."/>
            <person name="Grigoriev I."/>
        </authorList>
    </citation>
    <scope>NUCLEOTIDE SEQUENCE</scope>
    <source>
        <strain evidence="2">CBS 130266</strain>
    </source>
</reference>
<organism evidence="2 3">
    <name type="scientific">Tothia fuscella</name>
    <dbReference type="NCBI Taxonomy" id="1048955"/>
    <lineage>
        <taxon>Eukaryota</taxon>
        <taxon>Fungi</taxon>
        <taxon>Dikarya</taxon>
        <taxon>Ascomycota</taxon>
        <taxon>Pezizomycotina</taxon>
        <taxon>Dothideomycetes</taxon>
        <taxon>Pleosporomycetidae</taxon>
        <taxon>Venturiales</taxon>
        <taxon>Cylindrosympodiaceae</taxon>
        <taxon>Tothia</taxon>
    </lineage>
</organism>
<gene>
    <name evidence="2" type="ORF">EJ08DRAFT_646734</name>
</gene>